<sequence>MTPTGVAERFSDWFSAEFAALAELTDVVAAEIAARARGHRPHLADLRELATLYPEFILRSETVAAAGALFAPASVAGADRLLEWWERSDGTIAKVNFNLLPNTTSYYDYELREYFVLPTAHGRRNIHGPFVDFLGLDEYIITLTLPLTVDSERIGVSGADYRCRDLDLHMLPILRSLGAPAVLRNSDSRVIVGTSAEYLVGERMITVPTDARVYGVPVFDRHLDLVVLTD</sequence>
<dbReference type="RefSeq" id="WP_170273609.1">
    <property type="nucleotide sequence ID" value="NZ_BAAAKH010000007.1"/>
</dbReference>
<name>A0A849ARD9_9MICO</name>
<accession>A0A849ARD9</accession>
<reference evidence="1 2" key="1">
    <citation type="submission" date="2020-05" db="EMBL/GenBank/DDBJ databases">
        <title>MicrobeNet Type strains.</title>
        <authorList>
            <person name="Nicholson A.C."/>
        </authorList>
    </citation>
    <scope>NUCLEOTIDE SEQUENCE [LARGE SCALE GENOMIC DNA]</scope>
    <source>
        <strain evidence="1 2">CCUG 46604</strain>
    </source>
</reference>
<proteinExistence type="predicted"/>
<dbReference type="Proteomes" id="UP000549517">
    <property type="component" value="Unassembled WGS sequence"/>
</dbReference>
<protein>
    <submittedName>
        <fullName evidence="1">Uncharacterized protein</fullName>
    </submittedName>
</protein>
<dbReference type="AlphaFoldDB" id="A0A849ARD9"/>
<comment type="caution">
    <text evidence="1">The sequence shown here is derived from an EMBL/GenBank/DDBJ whole genome shotgun (WGS) entry which is preliminary data.</text>
</comment>
<dbReference type="EMBL" id="JABEMC010000002">
    <property type="protein sequence ID" value="NNG78490.1"/>
    <property type="molecule type" value="Genomic_DNA"/>
</dbReference>
<evidence type="ECO:0000313" key="2">
    <source>
        <dbReference type="Proteomes" id="UP000549517"/>
    </source>
</evidence>
<dbReference type="Gene3D" id="3.30.450.20">
    <property type="entry name" value="PAS domain"/>
    <property type="match status" value="1"/>
</dbReference>
<organism evidence="1 2">
    <name type="scientific">Brevibacterium luteolum</name>
    <dbReference type="NCBI Taxonomy" id="199591"/>
    <lineage>
        <taxon>Bacteria</taxon>
        <taxon>Bacillati</taxon>
        <taxon>Actinomycetota</taxon>
        <taxon>Actinomycetes</taxon>
        <taxon>Micrococcales</taxon>
        <taxon>Brevibacteriaceae</taxon>
        <taxon>Brevibacterium</taxon>
    </lineage>
</organism>
<evidence type="ECO:0000313" key="1">
    <source>
        <dbReference type="EMBL" id="NNG78490.1"/>
    </source>
</evidence>
<gene>
    <name evidence="1" type="ORF">HLA91_03745</name>
</gene>